<dbReference type="InterPro" id="IPR001623">
    <property type="entry name" value="DnaJ_domain"/>
</dbReference>
<dbReference type="OrthoDB" id="442087at2759"/>
<organism evidence="7 8">
    <name type="scientific">Asbolus verrucosus</name>
    <name type="common">Desert ironclad beetle</name>
    <dbReference type="NCBI Taxonomy" id="1661398"/>
    <lineage>
        <taxon>Eukaryota</taxon>
        <taxon>Metazoa</taxon>
        <taxon>Ecdysozoa</taxon>
        <taxon>Arthropoda</taxon>
        <taxon>Hexapoda</taxon>
        <taxon>Insecta</taxon>
        <taxon>Pterygota</taxon>
        <taxon>Neoptera</taxon>
        <taxon>Endopterygota</taxon>
        <taxon>Coleoptera</taxon>
        <taxon>Polyphaga</taxon>
        <taxon>Cucujiformia</taxon>
        <taxon>Tenebrionidae</taxon>
        <taxon>Pimeliinae</taxon>
        <taxon>Asbolus</taxon>
    </lineage>
</organism>
<evidence type="ECO:0000313" key="8">
    <source>
        <dbReference type="Proteomes" id="UP000292052"/>
    </source>
</evidence>
<keyword evidence="3" id="KW-1133">Transmembrane helix</keyword>
<dbReference type="Proteomes" id="UP000292052">
    <property type="component" value="Unassembled WGS sequence"/>
</dbReference>
<gene>
    <name evidence="7" type="ORF">BDFB_005682</name>
</gene>
<reference evidence="7 8" key="1">
    <citation type="submission" date="2017-03" db="EMBL/GenBank/DDBJ databases">
        <title>Genome of the blue death feigning beetle - Asbolus verrucosus.</title>
        <authorList>
            <person name="Rider S.D."/>
        </authorList>
    </citation>
    <scope>NUCLEOTIDE SEQUENCE [LARGE SCALE GENOMIC DNA]</scope>
    <source>
        <strain evidence="7">Butters</strain>
        <tissue evidence="7">Head and leg muscle</tissue>
    </source>
</reference>
<dbReference type="InterPro" id="IPR015399">
    <property type="entry name" value="DUF1977_DnaJ-like"/>
</dbReference>
<evidence type="ECO:0000256" key="2">
    <source>
        <dbReference type="ARBA" id="ARBA00022692"/>
    </source>
</evidence>
<dbReference type="GO" id="GO:0005789">
    <property type="term" value="C:endoplasmic reticulum membrane"/>
    <property type="evidence" value="ECO:0007669"/>
    <property type="project" value="TreeGrafter"/>
</dbReference>
<keyword evidence="4" id="KW-0472">Membrane</keyword>
<dbReference type="PANTHER" id="PTHR43908:SF3">
    <property type="entry name" value="AT29763P-RELATED"/>
    <property type="match status" value="1"/>
</dbReference>
<proteinExistence type="predicted"/>
<evidence type="ECO:0000256" key="5">
    <source>
        <dbReference type="SAM" id="MobiDB-lite"/>
    </source>
</evidence>
<dbReference type="Pfam" id="PF00226">
    <property type="entry name" value="DnaJ"/>
    <property type="match status" value="1"/>
</dbReference>
<sequence>MDGNKDEADKCIEIAENYIKERNREKAEKFLHKAERLYPSQKAKDLLVQIKLMAEKKVETEQPRKRNVATAKAEESKKAPEYTPEQLEAVKKINKCKDYYQILGVSKDATDSEIKKAYKKLALQFHPDKNKCPGAAEAFKAIGNSVAVLTDMEKRKQYDLYGPEDERVASRTQQYNPYREFDADATDEIFNMFFGSSFNGANVYVRRGGRWQRQSTGSHENHHTHHHREQQHNNYSAFVQLLPIVLAIVLSMASSFFVSEPPYSLQPNPKYPVARTTVNLKIPYYVKETFAAEFQGSVRRLEMSVEEEYISNLRHSCYREKNYRDSMIWKARNFGDRELFQAAQNIKMPACDKLQSLKNYG</sequence>
<dbReference type="SMART" id="SM00271">
    <property type="entry name" value="DnaJ"/>
    <property type="match status" value="1"/>
</dbReference>
<feature type="region of interest" description="Disordered" evidence="5">
    <location>
        <begin position="58"/>
        <end position="80"/>
    </location>
</feature>
<dbReference type="CDD" id="cd06257">
    <property type="entry name" value="DnaJ"/>
    <property type="match status" value="1"/>
</dbReference>
<evidence type="ECO:0000256" key="3">
    <source>
        <dbReference type="ARBA" id="ARBA00022989"/>
    </source>
</evidence>
<keyword evidence="2" id="KW-0812">Transmembrane</keyword>
<dbReference type="Pfam" id="PF09320">
    <property type="entry name" value="DUF1977"/>
    <property type="match status" value="1"/>
</dbReference>
<comment type="subcellular location">
    <subcellularLocation>
        <location evidence="1">Membrane</location>
        <topology evidence="1">Single-pass membrane protein</topology>
    </subcellularLocation>
</comment>
<evidence type="ECO:0000259" key="6">
    <source>
        <dbReference type="PROSITE" id="PS50076"/>
    </source>
</evidence>
<dbReference type="SUPFAM" id="SSF46565">
    <property type="entry name" value="Chaperone J-domain"/>
    <property type="match status" value="1"/>
</dbReference>
<dbReference type="PANTHER" id="PTHR43908">
    <property type="entry name" value="AT29763P-RELATED"/>
    <property type="match status" value="1"/>
</dbReference>
<comment type="caution">
    <text evidence="7">The sequence shown here is derived from an EMBL/GenBank/DDBJ whole genome shotgun (WGS) entry which is preliminary data.</text>
</comment>
<dbReference type="PROSITE" id="PS50076">
    <property type="entry name" value="DNAJ_2"/>
    <property type="match status" value="1"/>
</dbReference>
<feature type="region of interest" description="Disordered" evidence="5">
    <location>
        <begin position="211"/>
        <end position="230"/>
    </location>
</feature>
<dbReference type="InterPro" id="IPR036869">
    <property type="entry name" value="J_dom_sf"/>
</dbReference>
<accession>A0A482W6T6</accession>
<dbReference type="InterPro" id="IPR051100">
    <property type="entry name" value="DnaJ_subfamily_B/C"/>
</dbReference>
<dbReference type="EMBL" id="QDEB01028645">
    <property type="protein sequence ID" value="RZC40128.1"/>
    <property type="molecule type" value="Genomic_DNA"/>
</dbReference>
<dbReference type="GO" id="GO:0030544">
    <property type="term" value="F:Hsp70 protein binding"/>
    <property type="evidence" value="ECO:0007669"/>
    <property type="project" value="TreeGrafter"/>
</dbReference>
<dbReference type="STRING" id="1661398.A0A482W6T6"/>
<evidence type="ECO:0000313" key="7">
    <source>
        <dbReference type="EMBL" id="RZC40128.1"/>
    </source>
</evidence>
<evidence type="ECO:0000256" key="1">
    <source>
        <dbReference type="ARBA" id="ARBA00004167"/>
    </source>
</evidence>
<protein>
    <submittedName>
        <fullName evidence="7">DnaJ-like protein subfamily B member 14</fullName>
    </submittedName>
</protein>
<feature type="domain" description="J" evidence="6">
    <location>
        <begin position="98"/>
        <end position="162"/>
    </location>
</feature>
<name>A0A482W6T6_ASBVE</name>
<dbReference type="AlphaFoldDB" id="A0A482W6T6"/>
<evidence type="ECO:0000256" key="4">
    <source>
        <dbReference type="ARBA" id="ARBA00023136"/>
    </source>
</evidence>
<dbReference type="PRINTS" id="PR00625">
    <property type="entry name" value="JDOMAIN"/>
</dbReference>
<dbReference type="GO" id="GO:0071218">
    <property type="term" value="P:cellular response to misfolded protein"/>
    <property type="evidence" value="ECO:0007669"/>
    <property type="project" value="TreeGrafter"/>
</dbReference>
<keyword evidence="8" id="KW-1185">Reference proteome</keyword>
<dbReference type="Gene3D" id="1.10.287.110">
    <property type="entry name" value="DnaJ domain"/>
    <property type="match status" value="1"/>
</dbReference>